<accession>A0A1W0X320</accession>
<evidence type="ECO:0000313" key="2">
    <source>
        <dbReference type="EMBL" id="OQV21863.1"/>
    </source>
</evidence>
<dbReference type="OrthoDB" id="7485566at2759"/>
<organism evidence="2 3">
    <name type="scientific">Hypsibius exemplaris</name>
    <name type="common">Freshwater tardigrade</name>
    <dbReference type="NCBI Taxonomy" id="2072580"/>
    <lineage>
        <taxon>Eukaryota</taxon>
        <taxon>Metazoa</taxon>
        <taxon>Ecdysozoa</taxon>
        <taxon>Tardigrada</taxon>
        <taxon>Eutardigrada</taxon>
        <taxon>Parachela</taxon>
        <taxon>Hypsibioidea</taxon>
        <taxon>Hypsibiidae</taxon>
        <taxon>Hypsibius</taxon>
    </lineage>
</organism>
<reference evidence="3" key="1">
    <citation type="submission" date="2017-01" db="EMBL/GenBank/DDBJ databases">
        <title>Comparative genomics of anhydrobiosis in the tardigrade Hypsibius dujardini.</title>
        <authorList>
            <person name="Yoshida Y."/>
            <person name="Koutsovoulos G."/>
            <person name="Laetsch D."/>
            <person name="Stevens L."/>
            <person name="Kumar S."/>
            <person name="Horikawa D."/>
            <person name="Ishino K."/>
            <person name="Komine S."/>
            <person name="Tomita M."/>
            <person name="Blaxter M."/>
            <person name="Arakawa K."/>
        </authorList>
    </citation>
    <scope>NUCLEOTIDE SEQUENCE [LARGE SCALE GENOMIC DNA]</scope>
    <source>
        <strain evidence="3">Z151</strain>
    </source>
</reference>
<feature type="region of interest" description="Disordered" evidence="1">
    <location>
        <begin position="22"/>
        <end position="46"/>
    </location>
</feature>
<feature type="region of interest" description="Disordered" evidence="1">
    <location>
        <begin position="185"/>
        <end position="212"/>
    </location>
</feature>
<gene>
    <name evidence="2" type="ORF">BV898_04077</name>
</gene>
<dbReference type="Proteomes" id="UP000192578">
    <property type="component" value="Unassembled WGS sequence"/>
</dbReference>
<feature type="compositionally biased region" description="Basic and acidic residues" evidence="1">
    <location>
        <begin position="192"/>
        <end position="201"/>
    </location>
</feature>
<protein>
    <submittedName>
        <fullName evidence="2">Uncharacterized protein</fullName>
    </submittedName>
</protein>
<evidence type="ECO:0000313" key="3">
    <source>
        <dbReference type="Proteomes" id="UP000192578"/>
    </source>
</evidence>
<keyword evidence="3" id="KW-1185">Reference proteome</keyword>
<feature type="compositionally biased region" description="Basic and acidic residues" evidence="1">
    <location>
        <begin position="28"/>
        <end position="39"/>
    </location>
</feature>
<evidence type="ECO:0000256" key="1">
    <source>
        <dbReference type="SAM" id="MobiDB-lite"/>
    </source>
</evidence>
<sequence>MTTVVKQNLERAGNFLAMLKRSSATTTKDSDSKLKKAVEDPTPEPIKPEEVKHAVFTFQNGLSGGLDGLLPQHQKDLVEESNGNIPTRLTDRIAALFNIMPEELELLDAPLLTDGVSKLVEFDTIIRSSLAAITNTAITDAMWKQATLPVSKGGLGIIRKEDFSFSAFLNLVYFVHQLIATRSAEDPEDVGSTDRRISRPVRDHHRGRYGTSEASDGDVRVCRRLARRSSCFQPRQPLDDNFLRITVAFRLGATVCQPHNCQACGMEVRENGHHGLSCAHAISRGSRHSAKNEVVKRALVCAGVPAIHTRTPGTVQG</sequence>
<proteinExistence type="predicted"/>
<comment type="caution">
    <text evidence="2">The sequence shown here is derived from an EMBL/GenBank/DDBJ whole genome shotgun (WGS) entry which is preliminary data.</text>
</comment>
<dbReference type="AlphaFoldDB" id="A0A1W0X320"/>
<dbReference type="EMBL" id="MTYJ01000020">
    <property type="protein sequence ID" value="OQV21863.1"/>
    <property type="molecule type" value="Genomic_DNA"/>
</dbReference>
<name>A0A1W0X320_HYPEX</name>